<dbReference type="Pfam" id="PF06985">
    <property type="entry name" value="HET"/>
    <property type="match status" value="1"/>
</dbReference>
<feature type="domain" description="Heterokaryon incompatibility" evidence="2">
    <location>
        <begin position="34"/>
        <end position="121"/>
    </location>
</feature>
<feature type="compositionally biased region" description="Low complexity" evidence="1">
    <location>
        <begin position="604"/>
        <end position="615"/>
    </location>
</feature>
<gene>
    <name evidence="3" type="ORF">PRZ48_009848</name>
</gene>
<evidence type="ECO:0000313" key="3">
    <source>
        <dbReference type="EMBL" id="KAK4499335.1"/>
    </source>
</evidence>
<feature type="compositionally biased region" description="Low complexity" evidence="1">
    <location>
        <begin position="1009"/>
        <end position="1093"/>
    </location>
</feature>
<dbReference type="Proteomes" id="UP001305779">
    <property type="component" value="Unassembled WGS sequence"/>
</dbReference>
<reference evidence="3 4" key="1">
    <citation type="journal article" date="2023" name="G3 (Bethesda)">
        <title>A chromosome-level genome assembly of Zasmidium syzygii isolated from banana leaves.</title>
        <authorList>
            <person name="van Westerhoven A.C."/>
            <person name="Mehrabi R."/>
            <person name="Talebi R."/>
            <person name="Steentjes M.B.F."/>
            <person name="Corcolon B."/>
            <person name="Chong P.A."/>
            <person name="Kema G.H.J."/>
            <person name="Seidl M.F."/>
        </authorList>
    </citation>
    <scope>NUCLEOTIDE SEQUENCE [LARGE SCALE GENOMIC DNA]</scope>
    <source>
        <strain evidence="3 4">P124</strain>
    </source>
</reference>
<evidence type="ECO:0000313" key="4">
    <source>
        <dbReference type="Proteomes" id="UP001305779"/>
    </source>
</evidence>
<feature type="compositionally biased region" description="Polar residues" evidence="1">
    <location>
        <begin position="617"/>
        <end position="636"/>
    </location>
</feature>
<evidence type="ECO:0000256" key="1">
    <source>
        <dbReference type="SAM" id="MobiDB-lite"/>
    </source>
</evidence>
<feature type="region of interest" description="Disordered" evidence="1">
    <location>
        <begin position="1130"/>
        <end position="1159"/>
    </location>
</feature>
<dbReference type="PANTHER" id="PTHR10622">
    <property type="entry name" value="HET DOMAIN-CONTAINING PROTEIN"/>
    <property type="match status" value="1"/>
</dbReference>
<protein>
    <recommendedName>
        <fullName evidence="2">Heterokaryon incompatibility domain-containing protein</fullName>
    </recommendedName>
</protein>
<comment type="caution">
    <text evidence="3">The sequence shown here is derived from an EMBL/GenBank/DDBJ whole genome shotgun (WGS) entry which is preliminary data.</text>
</comment>
<feature type="compositionally biased region" description="Pro residues" evidence="1">
    <location>
        <begin position="990"/>
        <end position="1008"/>
    </location>
</feature>
<dbReference type="InterPro" id="IPR010730">
    <property type="entry name" value="HET"/>
</dbReference>
<feature type="region of interest" description="Disordered" evidence="1">
    <location>
        <begin position="955"/>
        <end position="1113"/>
    </location>
</feature>
<evidence type="ECO:0000259" key="2">
    <source>
        <dbReference type="Pfam" id="PF06985"/>
    </source>
</evidence>
<dbReference type="PANTHER" id="PTHR10622:SF10">
    <property type="entry name" value="HET DOMAIN-CONTAINING PROTEIN"/>
    <property type="match status" value="1"/>
</dbReference>
<keyword evidence="4" id="KW-1185">Reference proteome</keyword>
<feature type="compositionally biased region" description="Polar residues" evidence="1">
    <location>
        <begin position="973"/>
        <end position="984"/>
    </location>
</feature>
<accession>A0ABR0EDW9</accession>
<name>A0ABR0EDW9_ZASCE</name>
<dbReference type="EMBL" id="JAXOVC010000007">
    <property type="protein sequence ID" value="KAK4499335.1"/>
    <property type="molecule type" value="Genomic_DNA"/>
</dbReference>
<organism evidence="3 4">
    <name type="scientific">Zasmidium cellare</name>
    <name type="common">Wine cellar mold</name>
    <name type="synonym">Racodium cellare</name>
    <dbReference type="NCBI Taxonomy" id="395010"/>
    <lineage>
        <taxon>Eukaryota</taxon>
        <taxon>Fungi</taxon>
        <taxon>Dikarya</taxon>
        <taxon>Ascomycota</taxon>
        <taxon>Pezizomycotina</taxon>
        <taxon>Dothideomycetes</taxon>
        <taxon>Dothideomycetidae</taxon>
        <taxon>Mycosphaerellales</taxon>
        <taxon>Mycosphaerellaceae</taxon>
        <taxon>Zasmidium</taxon>
    </lineage>
</organism>
<sequence>MAPRLLNTTTLTFEAPPDLASQAKSLEKDSERPYAILSHRWAVNSDHEIRFEEIGTGYARYKPGFSKVEGAARKAREYGFDWIWIDTCCIDKRNNNELAEAINSMFRWYRDAACCFAYLQDVGPGSNKTLCDSEWFTRGWTLQELIAPKAMEFFDCEWTHLGSKTQLASDISQRTGIHIDVLLDSKNSEDSKNSKDCNDSMDHEKPMNRKIDNYSIAQKMTWIAGRQTSKDEDMAYCLLGIFDINMAPIYGEQKKALIRLQEELIRTSDDHTIFAWSMDPSAETKLSGLLALSHEHFKHCSGLRLLNRREGRMPFSITNRGLSIELEITPWTMDTYLAFIDCEQPMKIKGFMRDISAGVFLRRLKQNDQYARIDLYGNGGLYWDIDGVYHACRHRFHPRPSRIVRLFIPKAPDSQSSSTHSAVGRDGFWIPARLLQGHEGTHGDVYIPIPNPCQLEICQLREGLRFKQIALGFDFGFNPVCMLVDSGAENELVGPISTFCDGDEEIHGKKYDTIIERSCVYSHGKPHDGIWRLRCDRRREMNVALKVSLSHNGPNLLMHREDGTLMWNVDIEHAESEQDEGEDSDPHAKIMDLMDAEILETRQTTPPSNATTAPPHLQTTPSAGFSTTLNPNGTGLNSTNSSADAYADACNSASNSFLSKYASTTLVTSGTDYYTFYTYTFIPPDSTPYTTLCDGYPRAHGTPVFSPVTVTHRDLNAFPVTTWDTATATPPACTINPSQCSRLYSSFENNGFQGSYPACSYTEPACSTSASTCYISAQSVQMAYWPVSVTGDPCGNRTTVPPTVTTPQTASVFGTTVVSPNVLLSFNTLILEDGCTNPVSTVTNYILEQRPDQISSQRGEYHNGYGGGFSFNFGDFQPPVPASAYLAMAMCGGGGGGFSQYCSTIWDAFTPQLAIPTAVQSAAPGFAGCGFLDDLNIVFDPPIALTAAAQEALPTLPGGSSPTSATAIPEKTPQPSQAPATSSKGELKPTTPPAAQPAPSDSPSPANPAPSNQNGNSSPSNPSNENGTNDPSSPSNQNGDSSSSPQPGQNGGSNQSTPSSQNGNSDPSSPHNPSSPSNQNGNSDPQSPSNQNGGSDLDSPSPAQNPPSGTTEAANIGGIIASVVGASSASAAQNGDGSVQDPGSAGSDQEPAGSSNGAVTTVGSIPLSVAPDQSAVVIDGTATLAPGQATVINQTPVAVGSSGQVVVGSSTVNLVAPSQTGSVGSGAVLTLGGSTVTASSLSGGGVVLQGQTMAAGKTAVVDGQTVSVGPSGIVVNGATQAFSPLGSAATPASAAIITAGGQTMAAQASAGTVILDGTMLTPGQVATINGAVVSDASSGLVVDGTTALFTSNSGSLGQVAPITALMRFGSQTITAIESAGTAVISGTTLTPGQIATVDGHTVSDVSSGLVVDGTTSLWNGGSGPVTQIMDLGNQDITVTESAGTATIDSSITLRPGDTTTIDGHMVSDASSGLVIDGKTTSFFAHAAAASTTVVTIGSHTYTATEEGNGVLVVDGHTLSPGDVATIGGQTISDASGKIVQATPTFASASGGANAAPAAAASTGGAGAIRVGWLGVMTACWVVLVWM</sequence>
<proteinExistence type="predicted"/>
<feature type="region of interest" description="Disordered" evidence="1">
    <location>
        <begin position="603"/>
        <end position="636"/>
    </location>
</feature>